<dbReference type="Gene3D" id="3.40.50.1820">
    <property type="entry name" value="alpha/beta hydrolase"/>
    <property type="match status" value="1"/>
</dbReference>
<feature type="domain" description="AB hydrolase-1" evidence="2">
    <location>
        <begin position="54"/>
        <end position="287"/>
    </location>
</feature>
<comment type="caution">
    <text evidence="3">The sequence shown here is derived from an EMBL/GenBank/DDBJ whole genome shotgun (WGS) entry which is preliminary data.</text>
</comment>
<dbReference type="InterPro" id="IPR050266">
    <property type="entry name" value="AB_hydrolase_sf"/>
</dbReference>
<dbReference type="PANTHER" id="PTHR43798:SF33">
    <property type="entry name" value="HYDROLASE, PUTATIVE (AFU_ORTHOLOGUE AFUA_2G14860)-RELATED"/>
    <property type="match status" value="1"/>
</dbReference>
<dbReference type="RefSeq" id="WP_396945486.1">
    <property type="nucleotide sequence ID" value="NZ_JBIRXV010000001.1"/>
</dbReference>
<keyword evidence="1" id="KW-0732">Signal</keyword>
<keyword evidence="4" id="KW-1185">Reference proteome</keyword>
<accession>A0ABW7WA36</accession>
<evidence type="ECO:0000313" key="3">
    <source>
        <dbReference type="EMBL" id="MFI2319848.1"/>
    </source>
</evidence>
<dbReference type="PRINTS" id="PR00111">
    <property type="entry name" value="ABHYDROLASE"/>
</dbReference>
<evidence type="ECO:0000259" key="2">
    <source>
        <dbReference type="Pfam" id="PF00561"/>
    </source>
</evidence>
<proteinExistence type="predicted"/>
<gene>
    <name evidence="3" type="ORF">ACH47G_05105</name>
</gene>
<dbReference type="InterPro" id="IPR000073">
    <property type="entry name" value="AB_hydrolase_1"/>
</dbReference>
<dbReference type="InterPro" id="IPR029058">
    <property type="entry name" value="AB_hydrolase_fold"/>
</dbReference>
<dbReference type="GO" id="GO:0016787">
    <property type="term" value="F:hydrolase activity"/>
    <property type="evidence" value="ECO:0007669"/>
    <property type="project" value="UniProtKB-KW"/>
</dbReference>
<evidence type="ECO:0000313" key="4">
    <source>
        <dbReference type="Proteomes" id="UP001611450"/>
    </source>
</evidence>
<protein>
    <submittedName>
        <fullName evidence="3">Alpha/beta fold hydrolase</fullName>
    </submittedName>
</protein>
<feature type="chain" id="PRO_5045891813" evidence="1">
    <location>
        <begin position="20"/>
        <end position="301"/>
    </location>
</feature>
<feature type="signal peptide" evidence="1">
    <location>
        <begin position="1"/>
        <end position="19"/>
    </location>
</feature>
<dbReference type="SUPFAM" id="SSF53474">
    <property type="entry name" value="alpha/beta-Hydrolases"/>
    <property type="match status" value="1"/>
</dbReference>
<dbReference type="Proteomes" id="UP001611450">
    <property type="component" value="Unassembled WGS sequence"/>
</dbReference>
<evidence type="ECO:0000256" key="1">
    <source>
        <dbReference type="SAM" id="SignalP"/>
    </source>
</evidence>
<reference evidence="3 4" key="1">
    <citation type="submission" date="2024-10" db="EMBL/GenBank/DDBJ databases">
        <title>The Natural Products Discovery Center: Release of the First 8490 Sequenced Strains for Exploring Actinobacteria Biosynthetic Diversity.</title>
        <authorList>
            <person name="Kalkreuter E."/>
            <person name="Kautsar S.A."/>
            <person name="Yang D."/>
            <person name="Bader C.D."/>
            <person name="Teijaro C.N."/>
            <person name="Fluegel L."/>
            <person name="Davis C.M."/>
            <person name="Simpson J.R."/>
            <person name="Lauterbach L."/>
            <person name="Steele A.D."/>
            <person name="Gui C."/>
            <person name="Meng S."/>
            <person name="Li G."/>
            <person name="Viehrig K."/>
            <person name="Ye F."/>
            <person name="Su P."/>
            <person name="Kiefer A.F."/>
            <person name="Nichols A."/>
            <person name="Cepeda A.J."/>
            <person name="Yan W."/>
            <person name="Fan B."/>
            <person name="Jiang Y."/>
            <person name="Adhikari A."/>
            <person name="Zheng C.-J."/>
            <person name="Schuster L."/>
            <person name="Cowan T.M."/>
            <person name="Smanski M.J."/>
            <person name="Chevrette M.G."/>
            <person name="De Carvalho L.P.S."/>
            <person name="Shen B."/>
        </authorList>
    </citation>
    <scope>NUCLEOTIDE SEQUENCE [LARGE SCALE GENOMIC DNA]</scope>
    <source>
        <strain evidence="3 4">NPDC019626</strain>
    </source>
</reference>
<sequence>MLVIVPALLLVNVAAPAAAEPSGARAPDSTFLAEGQYVETATARFHYRKAGEGPPLVLLPGGSLWSYTYRDIIPALATTHTVYAVDLPGSGYTVPHDADFGYDVGGISDALRGFMSAVGIARASVVAHSLNGSVAVDFAARHPEQVDRLVLIAPLVLDTDLNMNLRLMRQPGAGELAASVMTEEIYVAGLRGAYAYPEILTDELADTYWTPLSRTENRTAMWKQPRNLDLAAVQRESSAIEADTLILWGENDHVVDPSQARPLAQLIPHSTLRIISGAGHNVHEDDPAAVALELTGFLGPR</sequence>
<keyword evidence="3" id="KW-0378">Hydrolase</keyword>
<dbReference type="PANTHER" id="PTHR43798">
    <property type="entry name" value="MONOACYLGLYCEROL LIPASE"/>
    <property type="match status" value="1"/>
</dbReference>
<dbReference type="Pfam" id="PF00561">
    <property type="entry name" value="Abhydrolase_1"/>
    <property type="match status" value="1"/>
</dbReference>
<name>A0ABW7WA36_9NOCA</name>
<organism evidence="3 4">
    <name type="scientific">Nocardia beijingensis</name>
    <dbReference type="NCBI Taxonomy" id="95162"/>
    <lineage>
        <taxon>Bacteria</taxon>
        <taxon>Bacillati</taxon>
        <taxon>Actinomycetota</taxon>
        <taxon>Actinomycetes</taxon>
        <taxon>Mycobacteriales</taxon>
        <taxon>Nocardiaceae</taxon>
        <taxon>Nocardia</taxon>
    </lineage>
</organism>
<dbReference type="EMBL" id="JBIRXV010000001">
    <property type="protein sequence ID" value="MFI2319848.1"/>
    <property type="molecule type" value="Genomic_DNA"/>
</dbReference>